<protein>
    <submittedName>
        <fullName evidence="2">Uncharacterized protein</fullName>
    </submittedName>
</protein>
<dbReference type="SUPFAM" id="SSF56112">
    <property type="entry name" value="Protein kinase-like (PK-like)"/>
    <property type="match status" value="1"/>
</dbReference>
<proteinExistence type="predicted"/>
<dbReference type="PROSITE" id="PS00107">
    <property type="entry name" value="PROTEIN_KINASE_ATP"/>
    <property type="match status" value="1"/>
</dbReference>
<sequence>MPLVNPGDIVFVSGEMPRRLLTEVPEPMASEYLARFRAGFLHAFSAAPAPPPAAPVPAVPGPLVPAGGPPLPAAAVAAGGYKAVLFAGDGGGNTIPLWDVAESVQAGRTRLLLFDLLGGIYRHKFDPRLGPGLPEARLVAPDGRPLTWACWVLGAGSYGMTFRVEDTRDHSEAVLKATAARSALERAFFSNESYIAAAVNHPNVLSAVGPSIEVQVPSGCPGGASEVSSLG</sequence>
<dbReference type="Proteomes" id="UP001141327">
    <property type="component" value="Unassembled WGS sequence"/>
</dbReference>
<accession>A0ABQ8UJR9</accession>
<keyword evidence="3" id="KW-1185">Reference proteome</keyword>
<dbReference type="EMBL" id="JAPMOS010000019">
    <property type="protein sequence ID" value="KAJ4459460.1"/>
    <property type="molecule type" value="Genomic_DNA"/>
</dbReference>
<dbReference type="Gene3D" id="3.30.200.20">
    <property type="entry name" value="Phosphorylase Kinase, domain 1"/>
    <property type="match status" value="1"/>
</dbReference>
<keyword evidence="1" id="KW-0067">ATP-binding</keyword>
<evidence type="ECO:0000313" key="3">
    <source>
        <dbReference type="Proteomes" id="UP001141327"/>
    </source>
</evidence>
<keyword evidence="1" id="KW-0547">Nucleotide-binding</keyword>
<gene>
    <name evidence="2" type="ORF">PAPYR_4507</name>
</gene>
<evidence type="ECO:0000313" key="2">
    <source>
        <dbReference type="EMBL" id="KAJ4459460.1"/>
    </source>
</evidence>
<evidence type="ECO:0000256" key="1">
    <source>
        <dbReference type="PROSITE-ProRule" id="PRU10141"/>
    </source>
</evidence>
<feature type="binding site" evidence="1">
    <location>
        <position position="176"/>
    </location>
    <ligand>
        <name>ATP</name>
        <dbReference type="ChEBI" id="CHEBI:30616"/>
    </ligand>
</feature>
<organism evidence="2 3">
    <name type="scientific">Paratrimastix pyriformis</name>
    <dbReference type="NCBI Taxonomy" id="342808"/>
    <lineage>
        <taxon>Eukaryota</taxon>
        <taxon>Metamonada</taxon>
        <taxon>Preaxostyla</taxon>
        <taxon>Paratrimastigidae</taxon>
        <taxon>Paratrimastix</taxon>
    </lineage>
</organism>
<dbReference type="InterPro" id="IPR011009">
    <property type="entry name" value="Kinase-like_dom_sf"/>
</dbReference>
<comment type="caution">
    <text evidence="2">The sequence shown here is derived from an EMBL/GenBank/DDBJ whole genome shotgun (WGS) entry which is preliminary data.</text>
</comment>
<name>A0ABQ8UJR9_9EUKA</name>
<reference evidence="2" key="1">
    <citation type="journal article" date="2022" name="bioRxiv">
        <title>Genomics of Preaxostyla Flagellates Illuminates Evolutionary Transitions and the Path Towards Mitochondrial Loss.</title>
        <authorList>
            <person name="Novak L.V.F."/>
            <person name="Treitli S.C."/>
            <person name="Pyrih J."/>
            <person name="Halakuc P."/>
            <person name="Pipaliya S.V."/>
            <person name="Vacek V."/>
            <person name="Brzon O."/>
            <person name="Soukal P."/>
            <person name="Eme L."/>
            <person name="Dacks J.B."/>
            <person name="Karnkowska A."/>
            <person name="Elias M."/>
            <person name="Hampl V."/>
        </authorList>
    </citation>
    <scope>NUCLEOTIDE SEQUENCE</scope>
    <source>
        <strain evidence="2">RCP-MX</strain>
    </source>
</reference>
<dbReference type="InterPro" id="IPR017441">
    <property type="entry name" value="Protein_kinase_ATP_BS"/>
</dbReference>